<accession>A0ABS8VMZ8</accession>
<keyword evidence="1" id="KW-0812">Transmembrane</keyword>
<sequence length="79" mass="9284">LGNLCFWLTLWLLTAMWIGIFPFDFVALDNNVDWDIPIIFGRLYLDMGRALMNSEKHKIIFWSRMRASLSKLGDVIYCP</sequence>
<feature type="non-terminal residue" evidence="2">
    <location>
        <position position="1"/>
    </location>
</feature>
<keyword evidence="1" id="KW-0472">Membrane</keyword>
<evidence type="ECO:0000313" key="3">
    <source>
        <dbReference type="Proteomes" id="UP000823775"/>
    </source>
</evidence>
<dbReference type="Proteomes" id="UP000823775">
    <property type="component" value="Unassembled WGS sequence"/>
</dbReference>
<organism evidence="2 3">
    <name type="scientific">Datura stramonium</name>
    <name type="common">Jimsonweed</name>
    <name type="synonym">Common thornapple</name>
    <dbReference type="NCBI Taxonomy" id="4076"/>
    <lineage>
        <taxon>Eukaryota</taxon>
        <taxon>Viridiplantae</taxon>
        <taxon>Streptophyta</taxon>
        <taxon>Embryophyta</taxon>
        <taxon>Tracheophyta</taxon>
        <taxon>Spermatophyta</taxon>
        <taxon>Magnoliopsida</taxon>
        <taxon>eudicotyledons</taxon>
        <taxon>Gunneridae</taxon>
        <taxon>Pentapetalae</taxon>
        <taxon>asterids</taxon>
        <taxon>lamiids</taxon>
        <taxon>Solanales</taxon>
        <taxon>Solanaceae</taxon>
        <taxon>Solanoideae</taxon>
        <taxon>Datureae</taxon>
        <taxon>Datura</taxon>
    </lineage>
</organism>
<evidence type="ECO:0000313" key="2">
    <source>
        <dbReference type="EMBL" id="MCE0481345.1"/>
    </source>
</evidence>
<keyword evidence="3" id="KW-1185">Reference proteome</keyword>
<protein>
    <submittedName>
        <fullName evidence="2">Uncharacterized protein</fullName>
    </submittedName>
</protein>
<name>A0ABS8VMZ8_DATST</name>
<proteinExistence type="predicted"/>
<evidence type="ECO:0000256" key="1">
    <source>
        <dbReference type="SAM" id="Phobius"/>
    </source>
</evidence>
<feature type="transmembrane region" description="Helical" evidence="1">
    <location>
        <begin position="6"/>
        <end position="28"/>
    </location>
</feature>
<dbReference type="EMBL" id="JACEIK010005375">
    <property type="protein sequence ID" value="MCE0481345.1"/>
    <property type="molecule type" value="Genomic_DNA"/>
</dbReference>
<reference evidence="2 3" key="1">
    <citation type="journal article" date="2021" name="BMC Genomics">
        <title>Datura genome reveals duplications of psychoactive alkaloid biosynthetic genes and high mutation rate following tissue culture.</title>
        <authorList>
            <person name="Rajewski A."/>
            <person name="Carter-House D."/>
            <person name="Stajich J."/>
            <person name="Litt A."/>
        </authorList>
    </citation>
    <scope>NUCLEOTIDE SEQUENCE [LARGE SCALE GENOMIC DNA]</scope>
    <source>
        <strain evidence="2">AR-01</strain>
    </source>
</reference>
<keyword evidence="1" id="KW-1133">Transmembrane helix</keyword>
<comment type="caution">
    <text evidence="2">The sequence shown here is derived from an EMBL/GenBank/DDBJ whole genome shotgun (WGS) entry which is preliminary data.</text>
</comment>
<gene>
    <name evidence="2" type="ORF">HAX54_039027</name>
</gene>